<accession>A0A7R9GKE1</accession>
<evidence type="ECO:0000313" key="9">
    <source>
        <dbReference type="Proteomes" id="UP000678499"/>
    </source>
</evidence>
<name>A0A7R9GKE1_9CRUS</name>
<gene>
    <name evidence="8" type="ORF">NMOB1V02_LOCUS13250</name>
</gene>
<evidence type="ECO:0000313" key="8">
    <source>
        <dbReference type="EMBL" id="CAD7285648.1"/>
    </source>
</evidence>
<proteinExistence type="predicted"/>
<dbReference type="GO" id="GO:0034220">
    <property type="term" value="P:monoatomic ion transmembrane transport"/>
    <property type="evidence" value="ECO:0007669"/>
    <property type="project" value="UniProtKB-KW"/>
</dbReference>
<evidence type="ECO:0000256" key="1">
    <source>
        <dbReference type="ARBA" id="ARBA00022448"/>
    </source>
</evidence>
<keyword evidence="4" id="KW-0406">Ion transport</keyword>
<dbReference type="GO" id="GO:0022857">
    <property type="term" value="F:transmembrane transporter activity"/>
    <property type="evidence" value="ECO:0007669"/>
    <property type="project" value="TreeGrafter"/>
</dbReference>
<evidence type="ECO:0000256" key="2">
    <source>
        <dbReference type="ARBA" id="ARBA00022737"/>
    </source>
</evidence>
<keyword evidence="7" id="KW-0812">Transmembrane</keyword>
<feature type="transmembrane region" description="Helical" evidence="7">
    <location>
        <begin position="161"/>
        <end position="183"/>
    </location>
</feature>
<dbReference type="PANTHER" id="PTHR47143">
    <property type="entry name" value="TRANSIENT RECEPTOR POTENTIAL CATION CHANNEL PROTEIN PAINLESS"/>
    <property type="match status" value="1"/>
</dbReference>
<organism evidence="8">
    <name type="scientific">Notodromas monacha</name>
    <dbReference type="NCBI Taxonomy" id="399045"/>
    <lineage>
        <taxon>Eukaryota</taxon>
        <taxon>Metazoa</taxon>
        <taxon>Ecdysozoa</taxon>
        <taxon>Arthropoda</taxon>
        <taxon>Crustacea</taxon>
        <taxon>Oligostraca</taxon>
        <taxon>Ostracoda</taxon>
        <taxon>Podocopa</taxon>
        <taxon>Podocopida</taxon>
        <taxon>Cypridocopina</taxon>
        <taxon>Cypridoidea</taxon>
        <taxon>Cyprididae</taxon>
        <taxon>Notodromas</taxon>
    </lineage>
</organism>
<feature type="transmembrane region" description="Helical" evidence="7">
    <location>
        <begin position="77"/>
        <end position="98"/>
    </location>
</feature>
<keyword evidence="3" id="KW-0040">ANK repeat</keyword>
<dbReference type="OrthoDB" id="2157354at2759"/>
<keyword evidence="2" id="KW-0677">Repeat</keyword>
<dbReference type="InterPro" id="IPR052076">
    <property type="entry name" value="TRP_cation_channel"/>
</dbReference>
<keyword evidence="7" id="KW-0472">Membrane</keyword>
<dbReference type="EMBL" id="CAJPEX010018783">
    <property type="protein sequence ID" value="CAG0925800.1"/>
    <property type="molecule type" value="Genomic_DNA"/>
</dbReference>
<evidence type="ECO:0000256" key="5">
    <source>
        <dbReference type="ARBA" id="ARBA00023180"/>
    </source>
</evidence>
<keyword evidence="6" id="KW-0407">Ion channel</keyword>
<evidence type="ECO:0000256" key="7">
    <source>
        <dbReference type="SAM" id="Phobius"/>
    </source>
</evidence>
<feature type="non-terminal residue" evidence="8">
    <location>
        <position position="186"/>
    </location>
</feature>
<evidence type="ECO:0000256" key="6">
    <source>
        <dbReference type="ARBA" id="ARBA00023303"/>
    </source>
</evidence>
<keyword evidence="1" id="KW-0813">Transport</keyword>
<feature type="non-terminal residue" evidence="8">
    <location>
        <position position="1"/>
    </location>
</feature>
<dbReference type="PANTHER" id="PTHR47143:SF1">
    <property type="entry name" value="ION_TRANS DOMAIN-CONTAINING PROTEIN"/>
    <property type="match status" value="1"/>
</dbReference>
<reference evidence="8" key="1">
    <citation type="submission" date="2020-11" db="EMBL/GenBank/DDBJ databases">
        <authorList>
            <person name="Tran Van P."/>
        </authorList>
    </citation>
    <scope>NUCLEOTIDE SEQUENCE</scope>
</reference>
<dbReference type="GO" id="GO:1902495">
    <property type="term" value="C:transmembrane transporter complex"/>
    <property type="evidence" value="ECO:0007669"/>
    <property type="project" value="TreeGrafter"/>
</dbReference>
<dbReference type="EMBL" id="OA900820">
    <property type="protein sequence ID" value="CAD7285648.1"/>
    <property type="molecule type" value="Genomic_DNA"/>
</dbReference>
<evidence type="ECO:0000256" key="4">
    <source>
        <dbReference type="ARBA" id="ARBA00023065"/>
    </source>
</evidence>
<keyword evidence="5" id="KW-0325">Glycoprotein</keyword>
<sequence>TYFDDHCINVTNSSKYGMEDFELSLNYSFLLPKNEELPSPETSCLWWITQNPTHLDLLRHPVLRLFLHFKWQKISKVFALHCSLYAVYLAFLFVYLVWGAFPVILKAEHSPEEPVDCFKVSLTYNGSTHDLQNAACEIAKTEENVHKVENYLELLSPTWNVVRVILIVLNTLVLLLEFMQFLVSPF</sequence>
<evidence type="ECO:0000256" key="3">
    <source>
        <dbReference type="ARBA" id="ARBA00023043"/>
    </source>
</evidence>
<keyword evidence="7" id="KW-1133">Transmembrane helix</keyword>
<keyword evidence="9" id="KW-1185">Reference proteome</keyword>
<dbReference type="Proteomes" id="UP000678499">
    <property type="component" value="Unassembled WGS sequence"/>
</dbReference>
<protein>
    <submittedName>
        <fullName evidence="8">Uncharacterized protein</fullName>
    </submittedName>
</protein>
<dbReference type="AlphaFoldDB" id="A0A7R9GKE1"/>